<proteinExistence type="predicted"/>
<accession>A0A7G1N611</accession>
<feature type="region of interest" description="Disordered" evidence="1">
    <location>
        <begin position="142"/>
        <end position="207"/>
    </location>
</feature>
<protein>
    <recommendedName>
        <fullName evidence="2">Insertion element IS402-like domain-containing protein</fullName>
    </recommendedName>
</protein>
<evidence type="ECO:0000256" key="1">
    <source>
        <dbReference type="SAM" id="MobiDB-lite"/>
    </source>
</evidence>
<dbReference type="EMBL" id="AP023439">
    <property type="protein sequence ID" value="BCL18503.1"/>
    <property type="molecule type" value="Genomic_DNA"/>
</dbReference>
<dbReference type="PANTHER" id="PTHR46637:SF1">
    <property type="entry name" value="BLL5188 PROTEIN"/>
    <property type="match status" value="1"/>
</dbReference>
<dbReference type="Pfam" id="PF13340">
    <property type="entry name" value="DUF4096"/>
    <property type="match status" value="1"/>
</dbReference>
<gene>
    <name evidence="3" type="ORF">GCM10017668_03460</name>
</gene>
<feature type="region of interest" description="Disordered" evidence="1">
    <location>
        <begin position="15"/>
        <end position="84"/>
    </location>
</feature>
<name>A0A7G1N611_9ACTN</name>
<dbReference type="InterPro" id="IPR025161">
    <property type="entry name" value="IS402-like_dom"/>
</dbReference>
<dbReference type="AlphaFoldDB" id="A0A7G1N611"/>
<sequence>MQQVQYVEEAVGDADALAADGHQPSAVRRGRLHDHRGLTVHSPTMLPKRPVRSSMASRSGTDPLSRRSPGGRRAGDKPPPGRFALHTGIQWEYLPQELGFGSGMTCWRRLAAWNEAGVWDQLHQLLLNKRPSKNQLDWSRAVTDPSHVRAARRGPTAVPAGLTAPARSPSAGSSSGRSPGCTASAACASAGNDATTSTKPSSASPSA</sequence>
<evidence type="ECO:0000313" key="4">
    <source>
        <dbReference type="Proteomes" id="UP000516373"/>
    </source>
</evidence>
<dbReference type="PANTHER" id="PTHR46637">
    <property type="entry name" value="TIS1421-TRANSPOSASE PROTEIN A"/>
    <property type="match status" value="1"/>
</dbReference>
<organism evidence="3 4">
    <name type="scientific">Streptomyces tuirus</name>
    <dbReference type="NCBI Taxonomy" id="68278"/>
    <lineage>
        <taxon>Bacteria</taxon>
        <taxon>Bacillati</taxon>
        <taxon>Actinomycetota</taxon>
        <taxon>Actinomycetes</taxon>
        <taxon>Kitasatosporales</taxon>
        <taxon>Streptomycetaceae</taxon>
        <taxon>Streptomyces</taxon>
    </lineage>
</organism>
<dbReference type="Proteomes" id="UP000516373">
    <property type="component" value="Chromosome"/>
</dbReference>
<reference evidence="3 4" key="1">
    <citation type="journal article" date="2014" name="Int. J. Syst. Evol. Microbiol.">
        <title>Complete genome sequence of Corynebacterium casei LMG S-19264T (=DSM 44701T), isolated from a smear-ripened cheese.</title>
        <authorList>
            <consortium name="US DOE Joint Genome Institute (JGI-PGF)"/>
            <person name="Walter F."/>
            <person name="Albersmeier A."/>
            <person name="Kalinowski J."/>
            <person name="Ruckert C."/>
        </authorList>
    </citation>
    <scope>NUCLEOTIDE SEQUENCE [LARGE SCALE GENOMIC DNA]</scope>
    <source>
        <strain evidence="3 4">JCM 4255</strain>
    </source>
</reference>
<dbReference type="InterPro" id="IPR052909">
    <property type="entry name" value="Transposase_6_like"/>
</dbReference>
<dbReference type="KEGG" id="stui:GCM10017668_03460"/>
<feature type="domain" description="Insertion element IS402-like" evidence="2">
    <location>
        <begin position="83"/>
        <end position="123"/>
    </location>
</feature>
<evidence type="ECO:0000259" key="2">
    <source>
        <dbReference type="Pfam" id="PF13340"/>
    </source>
</evidence>
<evidence type="ECO:0000313" key="3">
    <source>
        <dbReference type="EMBL" id="BCL18503.1"/>
    </source>
</evidence>
<feature type="compositionally biased region" description="Low complexity" evidence="1">
    <location>
        <begin position="164"/>
        <end position="207"/>
    </location>
</feature>